<proteinExistence type="predicted"/>
<dbReference type="InterPro" id="IPR033992">
    <property type="entry name" value="NKR-like_CTLD"/>
</dbReference>
<dbReference type="GO" id="GO:0005886">
    <property type="term" value="C:plasma membrane"/>
    <property type="evidence" value="ECO:0007669"/>
    <property type="project" value="TreeGrafter"/>
</dbReference>
<dbReference type="Gene3D" id="3.10.100.10">
    <property type="entry name" value="Mannose-Binding Protein A, subunit A"/>
    <property type="match status" value="1"/>
</dbReference>
<dbReference type="PANTHER" id="PTHR46746:SF3">
    <property type="entry name" value="C-TYPE LECTIN DOMAIN-CONTAINING PROTEIN-RELATED"/>
    <property type="match status" value="1"/>
</dbReference>
<evidence type="ECO:0000256" key="1">
    <source>
        <dbReference type="ARBA" id="ARBA00004167"/>
    </source>
</evidence>
<sequence>MRSPCCLLGALVAVLLLSFAICVSWLLVERHQGAVGCGNASQGQSFATLGCTHLGLRTSLCPPGDGGGCELCPVGWTLHRRKCFWVTSKSSSWRESRENCSHQRAQLLVPEDQGELDFLNRVIQKPTRYFWIGLSQPSVGMAWTWLDGSRLDESRFNLSTPNASGACGALREDRIISETCGSALAWICQKEAVLL</sequence>
<dbReference type="SUPFAM" id="SSF56436">
    <property type="entry name" value="C-type lectin-like"/>
    <property type="match status" value="1"/>
</dbReference>
<feature type="signal peptide" evidence="3">
    <location>
        <begin position="1"/>
        <end position="22"/>
    </location>
</feature>
<dbReference type="PANTHER" id="PTHR46746">
    <property type="entry name" value="KILLER CELL LECTIN-LIKE RECEPTOR SUBFAMILY F MEMBER 2"/>
    <property type="match status" value="1"/>
</dbReference>
<dbReference type="CDD" id="cd03593">
    <property type="entry name" value="CLECT_NK_receptors_like"/>
    <property type="match status" value="1"/>
</dbReference>
<dbReference type="GO" id="GO:0030246">
    <property type="term" value="F:carbohydrate binding"/>
    <property type="evidence" value="ECO:0007669"/>
    <property type="project" value="UniProtKB-KW"/>
</dbReference>
<evidence type="ECO:0000313" key="6">
    <source>
        <dbReference type="Proteomes" id="UP000694549"/>
    </source>
</evidence>
<keyword evidence="6" id="KW-1185">Reference proteome</keyword>
<reference evidence="5" key="2">
    <citation type="submission" date="2025-09" db="UniProtKB">
        <authorList>
            <consortium name="Ensembl"/>
        </authorList>
    </citation>
    <scope>IDENTIFICATION</scope>
</reference>
<protein>
    <recommendedName>
        <fullName evidence="4">C-type lectin domain-containing protein</fullName>
    </recommendedName>
</protein>
<evidence type="ECO:0000259" key="4">
    <source>
        <dbReference type="PROSITE" id="PS50041"/>
    </source>
</evidence>
<name>A0A8B9V646_9AVES</name>
<keyword evidence="2" id="KW-0430">Lectin</keyword>
<dbReference type="InterPro" id="IPR016187">
    <property type="entry name" value="CTDL_fold"/>
</dbReference>
<evidence type="ECO:0000256" key="2">
    <source>
        <dbReference type="ARBA" id="ARBA00022734"/>
    </source>
</evidence>
<accession>A0A8B9V646</accession>
<dbReference type="Ensembl" id="ENSAZOT00000019161.1">
    <property type="protein sequence ID" value="ENSAZOP00000017829.1"/>
    <property type="gene ID" value="ENSAZOG00000011572.1"/>
</dbReference>
<feature type="chain" id="PRO_5034242140" description="C-type lectin domain-containing protein" evidence="3">
    <location>
        <begin position="23"/>
        <end position="195"/>
    </location>
</feature>
<dbReference type="AlphaFoldDB" id="A0A8B9V646"/>
<evidence type="ECO:0000313" key="5">
    <source>
        <dbReference type="Ensembl" id="ENSAZOP00000017829.1"/>
    </source>
</evidence>
<dbReference type="InterPro" id="IPR001304">
    <property type="entry name" value="C-type_lectin-like"/>
</dbReference>
<dbReference type="PROSITE" id="PS50041">
    <property type="entry name" value="C_TYPE_LECTIN_2"/>
    <property type="match status" value="1"/>
</dbReference>
<keyword evidence="3" id="KW-0732">Signal</keyword>
<evidence type="ECO:0000256" key="3">
    <source>
        <dbReference type="SAM" id="SignalP"/>
    </source>
</evidence>
<reference evidence="5" key="1">
    <citation type="submission" date="2025-08" db="UniProtKB">
        <authorList>
            <consortium name="Ensembl"/>
        </authorList>
    </citation>
    <scope>IDENTIFICATION</scope>
</reference>
<dbReference type="Pfam" id="PF00059">
    <property type="entry name" value="Lectin_C"/>
    <property type="match status" value="1"/>
</dbReference>
<dbReference type="Proteomes" id="UP000694549">
    <property type="component" value="Unplaced"/>
</dbReference>
<dbReference type="SMART" id="SM00034">
    <property type="entry name" value="CLECT"/>
    <property type="match status" value="1"/>
</dbReference>
<comment type="subcellular location">
    <subcellularLocation>
        <location evidence="1">Membrane</location>
        <topology evidence="1">Single-pass membrane protein</topology>
    </subcellularLocation>
</comment>
<dbReference type="InterPro" id="IPR016186">
    <property type="entry name" value="C-type_lectin-like/link_sf"/>
</dbReference>
<dbReference type="InterPro" id="IPR051379">
    <property type="entry name" value="C-type_Lectin_Receptor_IMM"/>
</dbReference>
<feature type="domain" description="C-type lectin" evidence="4">
    <location>
        <begin position="79"/>
        <end position="189"/>
    </location>
</feature>
<organism evidence="5 6">
    <name type="scientific">Anas zonorhyncha</name>
    <name type="common">Eastern spot-billed duck</name>
    <dbReference type="NCBI Taxonomy" id="75864"/>
    <lineage>
        <taxon>Eukaryota</taxon>
        <taxon>Metazoa</taxon>
        <taxon>Chordata</taxon>
        <taxon>Craniata</taxon>
        <taxon>Vertebrata</taxon>
        <taxon>Euteleostomi</taxon>
        <taxon>Archelosauria</taxon>
        <taxon>Archosauria</taxon>
        <taxon>Dinosauria</taxon>
        <taxon>Saurischia</taxon>
        <taxon>Theropoda</taxon>
        <taxon>Coelurosauria</taxon>
        <taxon>Aves</taxon>
        <taxon>Neognathae</taxon>
        <taxon>Galloanserae</taxon>
        <taxon>Anseriformes</taxon>
        <taxon>Anatidae</taxon>
        <taxon>Anatinae</taxon>
        <taxon>Anas</taxon>
    </lineage>
</organism>